<dbReference type="InterPro" id="IPR007921">
    <property type="entry name" value="CHAP_dom"/>
</dbReference>
<evidence type="ECO:0000313" key="2">
    <source>
        <dbReference type="EMBL" id="SCC13731.1"/>
    </source>
</evidence>
<dbReference type="STRING" id="1505725.GA0061074_1212"/>
<protein>
    <submittedName>
        <fullName evidence="2">Tape measure domain-containing protein</fullName>
    </submittedName>
</protein>
<dbReference type="EMBL" id="FMAO01000021">
    <property type="protein sequence ID" value="SCC13731.1"/>
    <property type="molecule type" value="Genomic_DNA"/>
</dbReference>
<dbReference type="InterPro" id="IPR023346">
    <property type="entry name" value="Lysozyme-like_dom_sf"/>
</dbReference>
<dbReference type="Gene3D" id="3.90.1720.10">
    <property type="entry name" value="endopeptidase domain like (from Nostoc punctiforme)"/>
    <property type="match status" value="1"/>
</dbReference>
<dbReference type="SUPFAM" id="SSF53955">
    <property type="entry name" value="Lysozyme-like"/>
    <property type="match status" value="1"/>
</dbReference>
<gene>
    <name evidence="2" type="ORF">GA0061074_1212</name>
</gene>
<dbReference type="PANTHER" id="PTHR37813:SF1">
    <property type="entry name" value="FELS-2 PROPHAGE PROTEIN"/>
    <property type="match status" value="1"/>
</dbReference>
<accession>A0A1C4C3Q1</accession>
<proteinExistence type="predicted"/>
<dbReference type="PANTHER" id="PTHR37813">
    <property type="entry name" value="FELS-2 PROPHAGE PROTEIN"/>
    <property type="match status" value="1"/>
</dbReference>
<organism evidence="2 3">
    <name type="scientific">Weissella bombi</name>
    <dbReference type="NCBI Taxonomy" id="1505725"/>
    <lineage>
        <taxon>Bacteria</taxon>
        <taxon>Bacillati</taxon>
        <taxon>Bacillota</taxon>
        <taxon>Bacilli</taxon>
        <taxon>Lactobacillales</taxon>
        <taxon>Lactobacillaceae</taxon>
        <taxon>Weissella</taxon>
    </lineage>
</organism>
<dbReference type="InterPro" id="IPR013491">
    <property type="entry name" value="Tape_meas_N"/>
</dbReference>
<dbReference type="Pfam" id="PF20155">
    <property type="entry name" value="TMP_3"/>
    <property type="match status" value="1"/>
</dbReference>
<dbReference type="Gene3D" id="1.20.120.20">
    <property type="entry name" value="Apolipoprotein"/>
    <property type="match status" value="1"/>
</dbReference>
<evidence type="ECO:0000313" key="3">
    <source>
        <dbReference type="Proteomes" id="UP000199268"/>
    </source>
</evidence>
<dbReference type="PROSITE" id="PS50911">
    <property type="entry name" value="CHAP"/>
    <property type="match status" value="1"/>
</dbReference>
<dbReference type="InterPro" id="IPR038765">
    <property type="entry name" value="Papain-like_cys_pep_sf"/>
</dbReference>
<feature type="domain" description="Peptidase C51" evidence="1">
    <location>
        <begin position="1273"/>
        <end position="1394"/>
    </location>
</feature>
<name>A0A1C4C3Q1_9LACO</name>
<dbReference type="Pfam" id="PF05257">
    <property type="entry name" value="CHAP"/>
    <property type="match status" value="1"/>
</dbReference>
<evidence type="ECO:0000259" key="1">
    <source>
        <dbReference type="PROSITE" id="PS50911"/>
    </source>
</evidence>
<dbReference type="SUPFAM" id="SSF48371">
    <property type="entry name" value="ARM repeat"/>
    <property type="match status" value="1"/>
</dbReference>
<dbReference type="SUPFAM" id="SSF54001">
    <property type="entry name" value="Cysteine proteinases"/>
    <property type="match status" value="1"/>
</dbReference>
<reference evidence="3" key="1">
    <citation type="submission" date="2016-08" db="EMBL/GenBank/DDBJ databases">
        <authorList>
            <person name="Varghese N."/>
            <person name="Submissions Spin"/>
        </authorList>
    </citation>
    <scope>NUCLEOTIDE SEQUENCE [LARGE SCALE GENOMIC DNA]</scope>
    <source>
        <strain evidence="3">R-53094</strain>
    </source>
</reference>
<sequence length="1682" mass="183747">MADGQIDIDLVLNDQSDETWTEFKSKAETSGKAGYETFKKSFGTKPLIAKLEAQAEKEGIDNFNELLDKIPEEEKTELLAKAEKGEINSFDDLLAALPEETRTELKAKSHTAEIRSFDDLLNEVPEDIRTELKAKAERGEIRTFDQLLDELPEETRTELKAKAERGEIANFNHLLKSVPMDIKTRLKVDADRHGISNFDKLLKQLPKKTRTELEAKAQRGEIINYEKLLNQIPTRKITQIKLNDNASDELIKIQQEAEQTKHKFSNLKDVMLGTFAGNAIFKGATALTGGLESIISDLDESSKAWQTFTGNMHEFGKSDKEIAGVKKELQIFAQQSIYSASDMASTYSQLAAVGTKNTTELVKGFGGLAAASEDPKQAMKTLSQQATQMASKPKVAWEDFKLILEQSPAGMAAVAKSMGMSVGDLTQKVQNGQIATQDLFDAITKAGTSDNFTKMATSYKTVGQAVDGLREGLTNKLQGAFDSTSKVGIKMVSNLANAIDNFDTKSMMNKLSGLISYITVHSKNISGIFSSLKEIAGSLVGGAWNAAKNTLTTVANMFGLIDKNSKQARDPLKTIDELLQNVANHKDMIQALGAALIASFAVKKLSDFVGGLSLVIKNLKLVTAAQKVFNTVSNANGISILVIAIAGLAVGLVELYKHNKKFREFVDNLVDAAADFSKGVAKWFGNAFKVVLDFFKDIIKFVKKDWKELSLFIVSPFSGAFALIYKHNDKFRNAINKLVKDVAGFFKGIGKSIGSGANAVADWFKGLVQGFKKGWNSFINGAIKLARTFGKNMMYALALPVGIAITITKPLVNPLKNIFNSLVKDAKNIWNGLSSFLKKIWQPIQKTWQKAWNNITDFLDEIWNGKHGIKRLFTDAINSISNILSGVLNKIIKVWTKSWDIIAEFSNELWNGKHGIKRLFNDAINAIANVLEAVLKNISKIWMKTWDAISDFLDEIWNGKHGIKRIFTDAINAVSNILDKVLSSISKTWSRVWQAIADFFDDIWNGKHGIRNTASKAWDALTGGLVSFGNSISKTWTNMWTGIRDFFSDIWKDIKGLAKDGMNGIIGFINTGVGGINGVIHDFGGKKEAIKPLKKLATGTVGAPSGLAMVNDGFDSPTGQELIIDNKGQGTILSGRNRLVNFEGGETVVPANVTHKLLGSHMFANGTKDWFGGVKNFFGDIAEDIGDAISSATGKAKEFLGIAMHPVKYIEDKVFSPMTKGISNLAGSAISSLGSAVSGNKGVKGQQNTWWHELWNMLKDTMSGSGNGGLGDDYRFKNKSKDEGAPGGDPWGYFFRECVSFVASRLANVGVKPSLFTGLGNGSNWTSAHVKHKSTPSVGDVAVYSKGSKYGNHVSVVTGVNNGRYSEEGYNYAGNGKYYKSSGLKFSDATTFLNFGRSAARSKSDVNKSDSPLQKLIRSQVGGMFDWVADMMSNLLGSFNGGGDQASGPGAKPSGSHKHWLKQAGIHGNFDKWNYIINHESGWNPRAKNPGSSAYGIGQALPPSKMAPFGSDYMTNPITQLKWMKSYVNDRYGGIEHAYNFWRNHHWYANGGRTNGIGIVGEVDGEDEWVVNPNRRSADETILGSIKETADKQPNSFAAKLAQVINTAKSGAQSNMIAQLPHGSRIQNANQTNGGIDLSGDVHMVFHLDSGEVAKATYPKIKLLQDQDIQLKGQATGNTYEY</sequence>
<dbReference type="Gene3D" id="1.10.530.10">
    <property type="match status" value="1"/>
</dbReference>
<dbReference type="NCBIfam" id="TIGR02675">
    <property type="entry name" value="tape_meas_nterm"/>
    <property type="match status" value="1"/>
</dbReference>
<dbReference type="Proteomes" id="UP000199268">
    <property type="component" value="Unassembled WGS sequence"/>
</dbReference>
<keyword evidence="3" id="KW-1185">Reference proteome</keyword>
<dbReference type="InterPro" id="IPR016024">
    <property type="entry name" value="ARM-type_fold"/>
</dbReference>
<dbReference type="OrthoDB" id="2137849at2"/>
<dbReference type="RefSeq" id="WP_092463988.1">
    <property type="nucleotide sequence ID" value="NZ_BJEE01000010.1"/>
</dbReference>